<sequence length="115" mass="14138">QIYNNSYRWTYMKSIIIFTTKPGNNSFDQFVFRINKFLVQLVASRKKKRRRTRRKSVLFLLNIWFHHYRKIVFIFILFLFFILFYFLLLLFCCAFLACACRSRLWPCITVCLSHN</sequence>
<proteinExistence type="predicted"/>
<feature type="non-terminal residue" evidence="2">
    <location>
        <position position="1"/>
    </location>
</feature>
<feature type="transmembrane region" description="Helical" evidence="1">
    <location>
        <begin position="71"/>
        <end position="97"/>
    </location>
</feature>
<dbReference type="AlphaFoldDB" id="A0A2P5AB82"/>
<accession>A0A2P5AB82</accession>
<gene>
    <name evidence="2" type="ORF">TorRG33x02_354450</name>
</gene>
<keyword evidence="1" id="KW-1133">Transmembrane helix</keyword>
<dbReference type="OrthoDB" id="10408097at2759"/>
<evidence type="ECO:0000313" key="2">
    <source>
        <dbReference type="EMBL" id="PON33781.1"/>
    </source>
</evidence>
<evidence type="ECO:0000256" key="1">
    <source>
        <dbReference type="SAM" id="Phobius"/>
    </source>
</evidence>
<protein>
    <submittedName>
        <fullName evidence="2">Uncharacterized protein</fullName>
    </submittedName>
</protein>
<organism evidence="2 3">
    <name type="scientific">Trema orientale</name>
    <name type="common">Charcoal tree</name>
    <name type="synonym">Celtis orientalis</name>
    <dbReference type="NCBI Taxonomy" id="63057"/>
    <lineage>
        <taxon>Eukaryota</taxon>
        <taxon>Viridiplantae</taxon>
        <taxon>Streptophyta</taxon>
        <taxon>Embryophyta</taxon>
        <taxon>Tracheophyta</taxon>
        <taxon>Spermatophyta</taxon>
        <taxon>Magnoliopsida</taxon>
        <taxon>eudicotyledons</taxon>
        <taxon>Gunneridae</taxon>
        <taxon>Pentapetalae</taxon>
        <taxon>rosids</taxon>
        <taxon>fabids</taxon>
        <taxon>Rosales</taxon>
        <taxon>Cannabaceae</taxon>
        <taxon>Trema</taxon>
    </lineage>
</organism>
<keyword evidence="3" id="KW-1185">Reference proteome</keyword>
<dbReference type="InParanoid" id="A0A2P5AB82"/>
<keyword evidence="1" id="KW-0472">Membrane</keyword>
<reference evidence="3" key="1">
    <citation type="submission" date="2016-06" db="EMBL/GenBank/DDBJ databases">
        <title>Parallel loss of symbiosis genes in relatives of nitrogen-fixing non-legume Parasponia.</title>
        <authorList>
            <person name="Van Velzen R."/>
            <person name="Holmer R."/>
            <person name="Bu F."/>
            <person name="Rutten L."/>
            <person name="Van Zeijl A."/>
            <person name="Liu W."/>
            <person name="Santuari L."/>
            <person name="Cao Q."/>
            <person name="Sharma T."/>
            <person name="Shen D."/>
            <person name="Roswanjaya Y."/>
            <person name="Wardhani T."/>
            <person name="Kalhor M.S."/>
            <person name="Jansen J."/>
            <person name="Van den Hoogen J."/>
            <person name="Gungor B."/>
            <person name="Hartog M."/>
            <person name="Hontelez J."/>
            <person name="Verver J."/>
            <person name="Yang W.-C."/>
            <person name="Schijlen E."/>
            <person name="Repin R."/>
            <person name="Schilthuizen M."/>
            <person name="Schranz E."/>
            <person name="Heidstra R."/>
            <person name="Miyata K."/>
            <person name="Fedorova E."/>
            <person name="Kohlen W."/>
            <person name="Bisseling T."/>
            <person name="Smit S."/>
            <person name="Geurts R."/>
        </authorList>
    </citation>
    <scope>NUCLEOTIDE SEQUENCE [LARGE SCALE GENOMIC DNA]</scope>
    <source>
        <strain evidence="3">cv. RG33-2</strain>
    </source>
</reference>
<name>A0A2P5AB82_TREOI</name>
<comment type="caution">
    <text evidence="2">The sequence shown here is derived from an EMBL/GenBank/DDBJ whole genome shotgun (WGS) entry which is preliminary data.</text>
</comment>
<dbReference type="EMBL" id="JXTC01000985">
    <property type="protein sequence ID" value="PON33781.1"/>
    <property type="molecule type" value="Genomic_DNA"/>
</dbReference>
<keyword evidence="1" id="KW-0812">Transmembrane</keyword>
<dbReference type="Proteomes" id="UP000237000">
    <property type="component" value="Unassembled WGS sequence"/>
</dbReference>
<evidence type="ECO:0000313" key="3">
    <source>
        <dbReference type="Proteomes" id="UP000237000"/>
    </source>
</evidence>